<sequence length="138" mass="16045">MEEIFDEIMKKVKFSHQKYGARRCVLCIIDLTGASFRPTRRQFQTYPALVSDLPGAGSLLCAEIYEKMGYLALSIRPTRRRVSYWKVPCAKHIRPAPVMVQFRRRFCSGILGMFCYEFGHACFTKVVDNEVFYLTKLE</sequence>
<comment type="caution">
    <text evidence="1">The sequence shown here is derived from an EMBL/GenBank/DDBJ whole genome shotgun (WGS) entry which is preliminary data.</text>
</comment>
<evidence type="ECO:0000313" key="1">
    <source>
        <dbReference type="EMBL" id="CAH9118341.1"/>
    </source>
</evidence>
<gene>
    <name evidence="1" type="ORF">CEURO_LOCUS21904</name>
</gene>
<evidence type="ECO:0000313" key="2">
    <source>
        <dbReference type="Proteomes" id="UP001152484"/>
    </source>
</evidence>
<protein>
    <submittedName>
        <fullName evidence="1">Uncharacterized protein</fullName>
    </submittedName>
</protein>
<dbReference type="Proteomes" id="UP001152484">
    <property type="component" value="Unassembled WGS sequence"/>
</dbReference>
<organism evidence="1 2">
    <name type="scientific">Cuscuta europaea</name>
    <name type="common">European dodder</name>
    <dbReference type="NCBI Taxonomy" id="41803"/>
    <lineage>
        <taxon>Eukaryota</taxon>
        <taxon>Viridiplantae</taxon>
        <taxon>Streptophyta</taxon>
        <taxon>Embryophyta</taxon>
        <taxon>Tracheophyta</taxon>
        <taxon>Spermatophyta</taxon>
        <taxon>Magnoliopsida</taxon>
        <taxon>eudicotyledons</taxon>
        <taxon>Gunneridae</taxon>
        <taxon>Pentapetalae</taxon>
        <taxon>asterids</taxon>
        <taxon>lamiids</taxon>
        <taxon>Solanales</taxon>
        <taxon>Convolvulaceae</taxon>
        <taxon>Cuscuteae</taxon>
        <taxon>Cuscuta</taxon>
        <taxon>Cuscuta subgen. Cuscuta</taxon>
    </lineage>
</organism>
<name>A0A9P1A1L6_CUSEU</name>
<dbReference type="AlphaFoldDB" id="A0A9P1A1L6"/>
<dbReference type="EMBL" id="CAMAPE010000075">
    <property type="protein sequence ID" value="CAH9118341.1"/>
    <property type="molecule type" value="Genomic_DNA"/>
</dbReference>
<accession>A0A9P1A1L6</accession>
<reference evidence="1" key="1">
    <citation type="submission" date="2022-07" db="EMBL/GenBank/DDBJ databases">
        <authorList>
            <person name="Macas J."/>
            <person name="Novak P."/>
            <person name="Neumann P."/>
        </authorList>
    </citation>
    <scope>NUCLEOTIDE SEQUENCE</scope>
</reference>
<proteinExistence type="predicted"/>
<keyword evidence="2" id="KW-1185">Reference proteome</keyword>